<organism evidence="3 4">
    <name type="scientific">Pythium insidiosum</name>
    <name type="common">Pythiosis disease agent</name>
    <dbReference type="NCBI Taxonomy" id="114742"/>
    <lineage>
        <taxon>Eukaryota</taxon>
        <taxon>Sar</taxon>
        <taxon>Stramenopiles</taxon>
        <taxon>Oomycota</taxon>
        <taxon>Peronosporomycetes</taxon>
        <taxon>Pythiales</taxon>
        <taxon>Pythiaceae</taxon>
        <taxon>Pythium</taxon>
    </lineage>
</organism>
<dbReference type="EMBL" id="JAKCXM010000015">
    <property type="protein sequence ID" value="KAJ0408021.1"/>
    <property type="molecule type" value="Genomic_DNA"/>
</dbReference>
<protein>
    <submittedName>
        <fullName evidence="3">Uncharacterized protein</fullName>
    </submittedName>
</protein>
<evidence type="ECO:0000313" key="3">
    <source>
        <dbReference type="EMBL" id="KAJ0408021.1"/>
    </source>
</evidence>
<dbReference type="AlphaFoldDB" id="A0AAD5LPC3"/>
<evidence type="ECO:0000313" key="4">
    <source>
        <dbReference type="Proteomes" id="UP001209570"/>
    </source>
</evidence>
<evidence type="ECO:0000256" key="2">
    <source>
        <dbReference type="SAM" id="MobiDB-lite"/>
    </source>
</evidence>
<evidence type="ECO:0000256" key="1">
    <source>
        <dbReference type="SAM" id="Coils"/>
    </source>
</evidence>
<accession>A0AAD5LPC3</accession>
<feature type="region of interest" description="Disordered" evidence="2">
    <location>
        <begin position="1"/>
        <end position="23"/>
    </location>
</feature>
<sequence length="183" mass="20081">MATESTESMAMDAGPQAERTRRLATQTARVFPPTLHVPRGDRPPAVAFSSPPVAPFAATTSTDAAAQGPSVLLPLPQCAPTSACHLQVAQLTEEKQFLTRYVERLLHQLRALLQKHGELERLKSISDPTREITSESGQDGLADRFPSWVTSQEHTSPLFQVYDLKIQDMVRRLAVSFICSSQG</sequence>
<feature type="coiled-coil region" evidence="1">
    <location>
        <begin position="88"/>
        <end position="122"/>
    </location>
</feature>
<keyword evidence="4" id="KW-1185">Reference proteome</keyword>
<dbReference type="Proteomes" id="UP001209570">
    <property type="component" value="Unassembled WGS sequence"/>
</dbReference>
<name>A0AAD5LPC3_PYTIN</name>
<comment type="caution">
    <text evidence="3">The sequence shown here is derived from an EMBL/GenBank/DDBJ whole genome shotgun (WGS) entry which is preliminary data.</text>
</comment>
<keyword evidence="1" id="KW-0175">Coiled coil</keyword>
<proteinExistence type="predicted"/>
<gene>
    <name evidence="3" type="ORF">P43SY_000225</name>
</gene>
<reference evidence="3" key="1">
    <citation type="submission" date="2021-12" db="EMBL/GenBank/DDBJ databases">
        <title>Prjna785345.</title>
        <authorList>
            <person name="Rujirawat T."/>
            <person name="Krajaejun T."/>
        </authorList>
    </citation>
    <scope>NUCLEOTIDE SEQUENCE</scope>
    <source>
        <strain evidence="3">Pi057C3</strain>
    </source>
</reference>